<feature type="transmembrane region" description="Helical" evidence="1">
    <location>
        <begin position="27"/>
        <end position="47"/>
    </location>
</feature>
<protein>
    <recommendedName>
        <fullName evidence="4">YcxB-like protein domain-containing protein</fullName>
    </recommendedName>
</protein>
<dbReference type="EMBL" id="JRTT01000019">
    <property type="protein sequence ID" value="KHD76292.1"/>
    <property type="molecule type" value="Genomic_DNA"/>
</dbReference>
<keyword evidence="3" id="KW-1185">Reference proteome</keyword>
<keyword evidence="1" id="KW-1133">Transmembrane helix</keyword>
<evidence type="ECO:0000313" key="2">
    <source>
        <dbReference type="EMBL" id="KHD76292.1"/>
    </source>
</evidence>
<evidence type="ECO:0008006" key="4">
    <source>
        <dbReference type="Google" id="ProtNLM"/>
    </source>
</evidence>
<keyword evidence="1" id="KW-0812">Transmembrane</keyword>
<proteinExistence type="predicted"/>
<sequence length="160" mass="16979">MQIQITAVSDTSLTEAAARHGLRRPVLLARLLGWAILLFTVLLLAVTGDLDPVLLTGGAALAVAVPLALLNLTARNLRSGPLTTYEISDGGIASSDTESRHAYAWRAFRSVEELSGQLLFRLRGARLLPVPTAGLSPAQIEQVLGTASARGLRVHRLPAN</sequence>
<name>A0A0A6X864_ACTUT</name>
<dbReference type="AlphaFoldDB" id="A0A0A6X864"/>
<dbReference type="RefSeq" id="WP_043525752.1">
    <property type="nucleotide sequence ID" value="NZ_BAABKU010000006.1"/>
</dbReference>
<evidence type="ECO:0000313" key="3">
    <source>
        <dbReference type="Proteomes" id="UP000054537"/>
    </source>
</evidence>
<gene>
    <name evidence="2" type="ORF">MB27_17930</name>
</gene>
<comment type="caution">
    <text evidence="2">The sequence shown here is derived from an EMBL/GenBank/DDBJ whole genome shotgun (WGS) entry which is preliminary data.</text>
</comment>
<feature type="transmembrane region" description="Helical" evidence="1">
    <location>
        <begin position="53"/>
        <end position="72"/>
    </location>
</feature>
<keyword evidence="1" id="KW-0472">Membrane</keyword>
<accession>A0A0A6X864</accession>
<dbReference type="OrthoDB" id="3405858at2"/>
<dbReference type="Proteomes" id="UP000054537">
    <property type="component" value="Unassembled WGS sequence"/>
</dbReference>
<evidence type="ECO:0000256" key="1">
    <source>
        <dbReference type="SAM" id="Phobius"/>
    </source>
</evidence>
<organism evidence="2 3">
    <name type="scientific">Actinoplanes utahensis</name>
    <dbReference type="NCBI Taxonomy" id="1869"/>
    <lineage>
        <taxon>Bacteria</taxon>
        <taxon>Bacillati</taxon>
        <taxon>Actinomycetota</taxon>
        <taxon>Actinomycetes</taxon>
        <taxon>Micromonosporales</taxon>
        <taxon>Micromonosporaceae</taxon>
        <taxon>Actinoplanes</taxon>
    </lineage>
</organism>
<reference evidence="2 3" key="1">
    <citation type="submission" date="2014-10" db="EMBL/GenBank/DDBJ databases">
        <title>Draft genome sequence of Actinoplanes utahensis NRRL 12052.</title>
        <authorList>
            <person name="Velasco-Bucheli B."/>
            <person name="del Cerro C."/>
            <person name="Hormigo D."/>
            <person name="Garcia J.L."/>
            <person name="Acebal C."/>
            <person name="Arroyo M."/>
            <person name="de la Mata I."/>
        </authorList>
    </citation>
    <scope>NUCLEOTIDE SEQUENCE [LARGE SCALE GENOMIC DNA]</scope>
    <source>
        <strain evidence="2 3">NRRL 12052</strain>
    </source>
</reference>